<organism evidence="2 3">
    <name type="scientific">Guillardia theta</name>
    <name type="common">Cryptophyte</name>
    <name type="synonym">Cryptomonas phi</name>
    <dbReference type="NCBI Taxonomy" id="55529"/>
    <lineage>
        <taxon>Eukaryota</taxon>
        <taxon>Cryptophyceae</taxon>
        <taxon>Pyrenomonadales</taxon>
        <taxon>Geminigeraceae</taxon>
        <taxon>Guillardia</taxon>
    </lineage>
</organism>
<dbReference type="InterPro" id="IPR029055">
    <property type="entry name" value="Ntn_hydrolases_N"/>
</dbReference>
<dbReference type="EMBL" id="AF165818">
    <property type="protein sequence ID" value="AAK39837.1"/>
    <property type="molecule type" value="Genomic_DNA"/>
</dbReference>
<keyword evidence="1 2" id="KW-0647">Proteasome</keyword>
<dbReference type="RefSeq" id="XP_001713542.1">
    <property type="nucleotide sequence ID" value="XM_001713490.1"/>
</dbReference>
<reference evidence="2 3" key="1">
    <citation type="journal article" date="2001" name="Nature">
        <title>The highly reduced genome of an enslaved algal nucleus.</title>
        <authorList>
            <person name="Douglas S."/>
            <person name="Zauner S."/>
            <person name="Fraunholz M."/>
            <person name="Beaton M."/>
            <person name="Penny S."/>
            <person name="Deng L."/>
            <person name="Wu X."/>
            <person name="Reith M."/>
            <person name="Cavalier-Smith T."/>
            <person name="Maier U."/>
        </authorList>
    </citation>
    <scope>NUCLEOTIDE SEQUENCE [LARGE SCALE GENOMIC DNA]</scope>
</reference>
<dbReference type="SUPFAM" id="SSF56235">
    <property type="entry name" value="N-terminal nucleophile aminohydrolases (Ntn hydrolases)"/>
    <property type="match status" value="1"/>
</dbReference>
<geneLocation type="nucleomorph" evidence="2"/>
<sequence>MSSYNLSSFNSKGKISQIEYASKAVLQSNTVISVKGNNLLLTLTLDISNKKNIFTQIEPKVFIINKYIILSASGLKSDIIIVISKARSICRDFQHKYGHQISTASLSKDLSSFLQNFTSSSGFRPLGVSLNILGIDKDGPELFEINTSGEINDVNFSSIGKSSKDIKEYIRARWCSNLETKTLLKLVINCLNYYNLVTSKLVEIVIATINTQPKIKIFSKEDLSILNNTQISN</sequence>
<dbReference type="GO" id="GO:0005839">
    <property type="term" value="C:proteasome core complex"/>
    <property type="evidence" value="ECO:0007669"/>
    <property type="project" value="InterPro"/>
</dbReference>
<gene>
    <name evidence="2" type="primary">prsA2</name>
</gene>
<dbReference type="PANTHER" id="PTHR11599">
    <property type="entry name" value="PROTEASOME SUBUNIT ALPHA/BETA"/>
    <property type="match status" value="1"/>
</dbReference>
<dbReference type="GeneID" id="857325"/>
<accession>Q98RW3</accession>
<dbReference type="GO" id="GO:0051603">
    <property type="term" value="P:proteolysis involved in protein catabolic process"/>
    <property type="evidence" value="ECO:0007669"/>
    <property type="project" value="InterPro"/>
</dbReference>
<dbReference type="InterPro" id="IPR001353">
    <property type="entry name" value="Proteasome_sua/b"/>
</dbReference>
<keyword evidence="2" id="KW-0542">Nucleomorph</keyword>
<dbReference type="PIR" id="B90088">
    <property type="entry name" value="B90088"/>
</dbReference>
<protein>
    <submittedName>
        <fullName evidence="2">Similar to proteasome A-type submit</fullName>
    </submittedName>
</protein>
<dbReference type="Proteomes" id="UP000242167">
    <property type="component" value="Nucleomorph 1"/>
</dbReference>
<dbReference type="Gene3D" id="3.60.20.10">
    <property type="entry name" value="Glutamine Phosphoribosylpyrophosphate, subunit 1, domain 1"/>
    <property type="match status" value="1"/>
</dbReference>
<evidence type="ECO:0000313" key="2">
    <source>
        <dbReference type="EMBL" id="AAK39837.1"/>
    </source>
</evidence>
<dbReference type="InterPro" id="IPR050115">
    <property type="entry name" value="Proteasome_alpha"/>
</dbReference>
<dbReference type="Pfam" id="PF00227">
    <property type="entry name" value="Proteasome"/>
    <property type="match status" value="1"/>
</dbReference>
<evidence type="ECO:0000256" key="1">
    <source>
        <dbReference type="ARBA" id="ARBA00022942"/>
    </source>
</evidence>
<dbReference type="AlphaFoldDB" id="Q98RW3"/>
<evidence type="ECO:0000313" key="3">
    <source>
        <dbReference type="Proteomes" id="UP000242167"/>
    </source>
</evidence>
<name>Q98RW3_GUITH</name>
<proteinExistence type="predicted"/>